<evidence type="ECO:0000313" key="1">
    <source>
        <dbReference type="EMBL" id="ADD81144.1"/>
    </source>
</evidence>
<dbReference type="OrthoDB" id="23883at10239"/>
<dbReference type="RefSeq" id="YP_009016220.1">
    <property type="nucleotide sequence ID" value="NC_023722.1"/>
</dbReference>
<dbReference type="EMBL" id="GU580943">
    <property type="protein sequence ID" value="ADD81144.1"/>
    <property type="molecule type" value="Genomic_DNA"/>
</dbReference>
<proteinExistence type="predicted"/>
<sequence>MPEKKEPLTFMSLTEVAEHLGVRRDTLNRYNLPEPDALVGDRRGWTVETIDEWNKNRPGRGWWGRPGKDTNEE</sequence>
<keyword evidence="2" id="KW-1185">Reference proteome</keyword>
<protein>
    <submittedName>
        <fullName evidence="1">Gp39</fullName>
    </submittedName>
</protein>
<name>D4P814_9CAUD</name>
<accession>D4P814</accession>
<evidence type="ECO:0000313" key="2">
    <source>
        <dbReference type="Proteomes" id="UP000001504"/>
    </source>
</evidence>
<gene>
    <name evidence="1" type="ORF">ReqiPine5gene39</name>
</gene>
<dbReference type="KEGG" id="vg:18564150"/>
<organism evidence="1 2">
    <name type="scientific">Rhodococcus phage ReqiPine5</name>
    <dbReference type="NCBI Taxonomy" id="691963"/>
    <lineage>
        <taxon>Viruses</taxon>
        <taxon>Duplodnaviria</taxon>
        <taxon>Heunggongvirae</taxon>
        <taxon>Uroviricota</taxon>
        <taxon>Caudoviricetes</taxon>
        <taxon>Caudoviricetes incertae sedis</taxon>
        <taxon>Reqipinevirus</taxon>
        <taxon>Reqipinevirus reqipine5</taxon>
    </lineage>
</organism>
<dbReference type="GeneID" id="18564150"/>
<dbReference type="Proteomes" id="UP000001504">
    <property type="component" value="Segment"/>
</dbReference>
<reference evidence="1 2" key="1">
    <citation type="journal article" date="2011" name="Appl. Environ. Microbiol.">
        <title>Genomic and functional analyses of Rhodococcus equi phages ReqiPepy6, ReqiPoco6, ReqiPine5, and ReqiDocB7.</title>
        <authorList>
            <person name="Summer E.J."/>
            <person name="Liu M."/>
            <person name="Gill J.J."/>
            <person name="Grant M."/>
            <person name="Chan-Cortes T.N."/>
            <person name="Ferguson L."/>
            <person name="Janes C."/>
            <person name="Lange K."/>
            <person name="Bertoli M."/>
            <person name="Moore C."/>
            <person name="Orchard R.C."/>
            <person name="Cohen N."/>
            <person name="Young R."/>
        </authorList>
    </citation>
    <scope>NUCLEOTIDE SEQUENCE [LARGE SCALE GENOMIC DNA]</scope>
</reference>